<evidence type="ECO:0000313" key="6">
    <source>
        <dbReference type="EMBL" id="GGF69403.1"/>
    </source>
</evidence>
<dbReference type="Gene3D" id="1.10.10.10">
    <property type="entry name" value="Winged helix-like DNA-binding domain superfamily/Winged helix DNA-binding domain"/>
    <property type="match status" value="1"/>
</dbReference>
<evidence type="ECO:0000313" key="7">
    <source>
        <dbReference type="Proteomes" id="UP000632498"/>
    </source>
</evidence>
<name>A0A917FE90_9PROT</name>
<keyword evidence="3" id="KW-0238">DNA-binding</keyword>
<dbReference type="PANTHER" id="PTHR30537">
    <property type="entry name" value="HTH-TYPE TRANSCRIPTIONAL REGULATOR"/>
    <property type="match status" value="1"/>
</dbReference>
<dbReference type="PANTHER" id="PTHR30537:SF26">
    <property type="entry name" value="GLYCINE CLEAVAGE SYSTEM TRANSCRIPTIONAL ACTIVATOR"/>
    <property type="match status" value="1"/>
</dbReference>
<dbReference type="PRINTS" id="PR00039">
    <property type="entry name" value="HTHLYSR"/>
</dbReference>
<keyword evidence="7" id="KW-1185">Reference proteome</keyword>
<reference evidence="6" key="2">
    <citation type="submission" date="2020-09" db="EMBL/GenBank/DDBJ databases">
        <authorList>
            <person name="Sun Q."/>
            <person name="Zhou Y."/>
        </authorList>
    </citation>
    <scope>NUCLEOTIDE SEQUENCE</scope>
    <source>
        <strain evidence="6">CGMCC 1.15254</strain>
    </source>
</reference>
<keyword evidence="2" id="KW-0805">Transcription regulation</keyword>
<dbReference type="FunFam" id="1.10.10.10:FF:000038">
    <property type="entry name" value="Glycine cleavage system transcriptional activator"/>
    <property type="match status" value="1"/>
</dbReference>
<gene>
    <name evidence="6" type="primary">gcvA</name>
    <name evidence="6" type="ORF">GCM10011332_24450</name>
</gene>
<dbReference type="InterPro" id="IPR005119">
    <property type="entry name" value="LysR_subst-bd"/>
</dbReference>
<dbReference type="SUPFAM" id="SSF46785">
    <property type="entry name" value="Winged helix' DNA-binding domain"/>
    <property type="match status" value="1"/>
</dbReference>
<comment type="similarity">
    <text evidence="1">Belongs to the LysR transcriptional regulatory family.</text>
</comment>
<accession>A0A917FE90</accession>
<feature type="domain" description="HTH lysR-type" evidence="5">
    <location>
        <begin position="6"/>
        <end position="63"/>
    </location>
</feature>
<evidence type="ECO:0000256" key="1">
    <source>
        <dbReference type="ARBA" id="ARBA00009437"/>
    </source>
</evidence>
<evidence type="ECO:0000259" key="5">
    <source>
        <dbReference type="PROSITE" id="PS50931"/>
    </source>
</evidence>
<dbReference type="InterPro" id="IPR058163">
    <property type="entry name" value="LysR-type_TF_proteobact-type"/>
</dbReference>
<dbReference type="GO" id="GO:0006351">
    <property type="term" value="P:DNA-templated transcription"/>
    <property type="evidence" value="ECO:0007669"/>
    <property type="project" value="TreeGrafter"/>
</dbReference>
<dbReference type="SUPFAM" id="SSF53850">
    <property type="entry name" value="Periplasmic binding protein-like II"/>
    <property type="match status" value="1"/>
</dbReference>
<dbReference type="EMBL" id="BMHV01000018">
    <property type="protein sequence ID" value="GGF69403.1"/>
    <property type="molecule type" value="Genomic_DNA"/>
</dbReference>
<protein>
    <submittedName>
        <fullName evidence="6">Transcriptional regulator GcvA</fullName>
    </submittedName>
</protein>
<dbReference type="FunFam" id="3.40.190.10:FF:000017">
    <property type="entry name" value="Glycine cleavage system transcriptional activator"/>
    <property type="match status" value="1"/>
</dbReference>
<dbReference type="RefSeq" id="WP_188665577.1">
    <property type="nucleotide sequence ID" value="NZ_BMHV01000018.1"/>
</dbReference>
<dbReference type="CDD" id="cd08432">
    <property type="entry name" value="PBP2_GcdR_TrpI_HvrB_AmpR_like"/>
    <property type="match status" value="1"/>
</dbReference>
<dbReference type="Gene3D" id="3.40.190.10">
    <property type="entry name" value="Periplasmic binding protein-like II"/>
    <property type="match status" value="2"/>
</dbReference>
<sequence>MARKLPPLNALRAFESAARHLSFTRAAEELYVTQAAVSHQVKALEDHLGLKLFKRLNRALMLTDDGQQYYPDVRDALDQLSRATESLLKSDLNGVLTVSVMPSFASLWLVPRLQNFTNQYPDIDVRIAADDSLTDFARDDVDCAIRYGLGNWPDVYEERFMGEDVFPVCSPLYLEKHPSLVSPQALKHHTLIHDYAIHSDAEAHLAWKYWLREAGIKGVDHTRGPKFSHTHMVMQACMVGEGVALGRSALIQSELDAGRLVRLFDYSISTNVAYYFVCPKGATERYKIKAFRDWLLSESAQL</sequence>
<dbReference type="Proteomes" id="UP000632498">
    <property type="component" value="Unassembled WGS sequence"/>
</dbReference>
<organism evidence="6 7">
    <name type="scientific">Terasakiella brassicae</name>
    <dbReference type="NCBI Taxonomy" id="1634917"/>
    <lineage>
        <taxon>Bacteria</taxon>
        <taxon>Pseudomonadati</taxon>
        <taxon>Pseudomonadota</taxon>
        <taxon>Alphaproteobacteria</taxon>
        <taxon>Rhodospirillales</taxon>
        <taxon>Terasakiellaceae</taxon>
        <taxon>Terasakiella</taxon>
    </lineage>
</organism>
<dbReference type="Pfam" id="PF00126">
    <property type="entry name" value="HTH_1"/>
    <property type="match status" value="1"/>
</dbReference>
<keyword evidence="4" id="KW-0804">Transcription</keyword>
<dbReference type="AlphaFoldDB" id="A0A917FE90"/>
<proteinExistence type="inferred from homology"/>
<dbReference type="Pfam" id="PF03466">
    <property type="entry name" value="LysR_substrate"/>
    <property type="match status" value="1"/>
</dbReference>
<evidence type="ECO:0000256" key="3">
    <source>
        <dbReference type="ARBA" id="ARBA00023125"/>
    </source>
</evidence>
<dbReference type="GO" id="GO:0043565">
    <property type="term" value="F:sequence-specific DNA binding"/>
    <property type="evidence" value="ECO:0007669"/>
    <property type="project" value="TreeGrafter"/>
</dbReference>
<dbReference type="InterPro" id="IPR036390">
    <property type="entry name" value="WH_DNA-bd_sf"/>
</dbReference>
<comment type="caution">
    <text evidence="6">The sequence shown here is derived from an EMBL/GenBank/DDBJ whole genome shotgun (WGS) entry which is preliminary data.</text>
</comment>
<dbReference type="NCBIfam" id="NF008352">
    <property type="entry name" value="PRK11139.1"/>
    <property type="match status" value="1"/>
</dbReference>
<dbReference type="InterPro" id="IPR036388">
    <property type="entry name" value="WH-like_DNA-bd_sf"/>
</dbReference>
<dbReference type="GO" id="GO:0003700">
    <property type="term" value="F:DNA-binding transcription factor activity"/>
    <property type="evidence" value="ECO:0007669"/>
    <property type="project" value="InterPro"/>
</dbReference>
<evidence type="ECO:0000256" key="4">
    <source>
        <dbReference type="ARBA" id="ARBA00023163"/>
    </source>
</evidence>
<dbReference type="InterPro" id="IPR000847">
    <property type="entry name" value="LysR_HTH_N"/>
</dbReference>
<reference evidence="6" key="1">
    <citation type="journal article" date="2014" name="Int. J. Syst. Evol. Microbiol.">
        <title>Complete genome sequence of Corynebacterium casei LMG S-19264T (=DSM 44701T), isolated from a smear-ripened cheese.</title>
        <authorList>
            <consortium name="US DOE Joint Genome Institute (JGI-PGF)"/>
            <person name="Walter F."/>
            <person name="Albersmeier A."/>
            <person name="Kalinowski J."/>
            <person name="Ruckert C."/>
        </authorList>
    </citation>
    <scope>NUCLEOTIDE SEQUENCE</scope>
    <source>
        <strain evidence="6">CGMCC 1.15254</strain>
    </source>
</reference>
<evidence type="ECO:0000256" key="2">
    <source>
        <dbReference type="ARBA" id="ARBA00023015"/>
    </source>
</evidence>
<dbReference type="PROSITE" id="PS50931">
    <property type="entry name" value="HTH_LYSR"/>
    <property type="match status" value="1"/>
</dbReference>